<feature type="transmembrane region" description="Helical" evidence="15">
    <location>
        <begin position="77"/>
        <end position="95"/>
    </location>
</feature>
<reference evidence="17" key="1">
    <citation type="submission" date="2025-08" db="UniProtKB">
        <authorList>
            <consortium name="Ensembl"/>
        </authorList>
    </citation>
    <scope>IDENTIFICATION</scope>
</reference>
<feature type="compositionally biased region" description="Pro residues" evidence="14">
    <location>
        <begin position="110"/>
        <end position="120"/>
    </location>
</feature>
<keyword evidence="8" id="KW-0186">Copper</keyword>
<evidence type="ECO:0000256" key="2">
    <source>
        <dbReference type="ARBA" id="ARBA00009910"/>
    </source>
</evidence>
<dbReference type="GO" id="GO:0051260">
    <property type="term" value="P:protein homooligomerization"/>
    <property type="evidence" value="ECO:0007669"/>
    <property type="project" value="InterPro"/>
</dbReference>
<keyword evidence="5" id="KW-0640">Prion</keyword>
<keyword evidence="13" id="KW-0449">Lipoprotein</keyword>
<name>A0A8C3F6C1_CHRPI</name>
<evidence type="ECO:0000256" key="1">
    <source>
        <dbReference type="ARBA" id="ARBA00004609"/>
    </source>
</evidence>
<evidence type="ECO:0000256" key="4">
    <source>
        <dbReference type="ARBA" id="ARBA00022622"/>
    </source>
</evidence>
<evidence type="ECO:0000256" key="15">
    <source>
        <dbReference type="SAM" id="Phobius"/>
    </source>
</evidence>
<dbReference type="PANTHER" id="PTHR15506">
    <property type="entry name" value="DOPPEL PRION"/>
    <property type="match status" value="1"/>
</dbReference>
<evidence type="ECO:0000256" key="3">
    <source>
        <dbReference type="ARBA" id="ARBA00022475"/>
    </source>
</evidence>
<keyword evidence="9" id="KW-0034">Amyloid</keyword>
<dbReference type="GO" id="GO:0005886">
    <property type="term" value="C:plasma membrane"/>
    <property type="evidence" value="ECO:0007669"/>
    <property type="project" value="UniProtKB-SubCell"/>
</dbReference>
<feature type="region of interest" description="Disordered" evidence="14">
    <location>
        <begin position="101"/>
        <end position="126"/>
    </location>
</feature>
<dbReference type="Ensembl" id="ENSCPBT00000004494.1">
    <property type="protein sequence ID" value="ENSCPBP00000003676.1"/>
    <property type="gene ID" value="ENSCPBG00000003000.1"/>
</dbReference>
<evidence type="ECO:0000256" key="7">
    <source>
        <dbReference type="ARBA" id="ARBA00022729"/>
    </source>
</evidence>
<keyword evidence="7" id="KW-0732">Signal</keyword>
<keyword evidence="3" id="KW-1003">Cell membrane</keyword>
<dbReference type="GeneTree" id="ENSGT00950000185671"/>
<reference evidence="17" key="2">
    <citation type="submission" date="2025-09" db="UniProtKB">
        <authorList>
            <consortium name="Ensembl"/>
        </authorList>
    </citation>
    <scope>IDENTIFICATION</scope>
</reference>
<keyword evidence="4" id="KW-0336">GPI-anchor</keyword>
<comment type="subcellular location">
    <subcellularLocation>
        <location evidence="1">Cell membrane</location>
        <topology evidence="1">Lipid-anchor</topology>
        <topology evidence="1">GPI-anchor</topology>
    </subcellularLocation>
</comment>
<organism evidence="17 18">
    <name type="scientific">Chrysemys picta bellii</name>
    <name type="common">Western painted turtle</name>
    <name type="synonym">Emys bellii</name>
    <dbReference type="NCBI Taxonomy" id="8478"/>
    <lineage>
        <taxon>Eukaryota</taxon>
        <taxon>Metazoa</taxon>
        <taxon>Chordata</taxon>
        <taxon>Craniata</taxon>
        <taxon>Vertebrata</taxon>
        <taxon>Euteleostomi</taxon>
        <taxon>Archelosauria</taxon>
        <taxon>Testudinata</taxon>
        <taxon>Testudines</taxon>
        <taxon>Cryptodira</taxon>
        <taxon>Durocryptodira</taxon>
        <taxon>Testudinoidea</taxon>
        <taxon>Emydidae</taxon>
        <taxon>Chrysemys</taxon>
    </lineage>
</organism>
<dbReference type="GO" id="GO:0098552">
    <property type="term" value="C:side of membrane"/>
    <property type="evidence" value="ECO:0007669"/>
    <property type="project" value="UniProtKB-KW"/>
</dbReference>
<keyword evidence="15" id="KW-0812">Transmembrane</keyword>
<feature type="transmembrane region" description="Helical" evidence="15">
    <location>
        <begin position="231"/>
        <end position="253"/>
    </location>
</feature>
<evidence type="ECO:0000256" key="5">
    <source>
        <dbReference type="ARBA" id="ARBA00022678"/>
    </source>
</evidence>
<evidence type="ECO:0000256" key="6">
    <source>
        <dbReference type="ARBA" id="ARBA00022723"/>
    </source>
</evidence>
<feature type="domain" description="Prion/Doppel protein beta-ribbon" evidence="16">
    <location>
        <begin position="139"/>
        <end position="252"/>
    </location>
</feature>
<dbReference type="InterPro" id="IPR022416">
    <property type="entry name" value="Prion/Doppel_prot_b-ribbon_dom"/>
</dbReference>
<protein>
    <recommendedName>
        <fullName evidence="16">Prion/Doppel protein beta-ribbon domain-containing protein</fullName>
    </recommendedName>
</protein>
<accession>A0A8C3F6C1</accession>
<dbReference type="SUPFAM" id="SSF54098">
    <property type="entry name" value="Prion-like"/>
    <property type="match status" value="1"/>
</dbReference>
<evidence type="ECO:0000256" key="13">
    <source>
        <dbReference type="ARBA" id="ARBA00023288"/>
    </source>
</evidence>
<evidence type="ECO:0000313" key="18">
    <source>
        <dbReference type="Proteomes" id="UP000694380"/>
    </source>
</evidence>
<evidence type="ECO:0000256" key="11">
    <source>
        <dbReference type="ARBA" id="ARBA00023157"/>
    </source>
</evidence>
<keyword evidence="6" id="KW-0479">Metal-binding</keyword>
<dbReference type="InterPro" id="IPR036924">
    <property type="entry name" value="Prion/Doppel_b-ribbon_dom_sf"/>
</dbReference>
<keyword evidence="10 15" id="KW-0472">Membrane</keyword>
<dbReference type="AlphaFoldDB" id="A0A8C3F6C1"/>
<gene>
    <name evidence="17" type="primary">PRNP</name>
</gene>
<keyword evidence="12" id="KW-0325">Glycoprotein</keyword>
<evidence type="ECO:0000256" key="12">
    <source>
        <dbReference type="ARBA" id="ARBA00023180"/>
    </source>
</evidence>
<proteinExistence type="inferred from homology"/>
<evidence type="ECO:0000256" key="10">
    <source>
        <dbReference type="ARBA" id="ARBA00023136"/>
    </source>
</evidence>
<dbReference type="GO" id="GO:0046872">
    <property type="term" value="F:metal ion binding"/>
    <property type="evidence" value="ECO:0007669"/>
    <property type="project" value="UniProtKB-KW"/>
</dbReference>
<dbReference type="Gene3D" id="1.10.790.10">
    <property type="entry name" value="Prion/Doppel protein, beta-ribbon domain"/>
    <property type="match status" value="1"/>
</dbReference>
<dbReference type="PANTHER" id="PTHR15506:SF0">
    <property type="entry name" value="PRION-LIKE PROTEIN DOPPEL"/>
    <property type="match status" value="1"/>
</dbReference>
<keyword evidence="11" id="KW-1015">Disulfide bond</keyword>
<evidence type="ECO:0000256" key="8">
    <source>
        <dbReference type="ARBA" id="ARBA00023008"/>
    </source>
</evidence>
<dbReference type="Proteomes" id="UP000694380">
    <property type="component" value="Unplaced"/>
</dbReference>
<evidence type="ECO:0000259" key="16">
    <source>
        <dbReference type="Pfam" id="PF00377"/>
    </source>
</evidence>
<evidence type="ECO:0000313" key="17">
    <source>
        <dbReference type="Ensembl" id="ENSCPBP00000003676.1"/>
    </source>
</evidence>
<evidence type="ECO:0000256" key="14">
    <source>
        <dbReference type="SAM" id="MobiDB-lite"/>
    </source>
</evidence>
<comment type="similarity">
    <text evidence="2">Belongs to the prion family.</text>
</comment>
<sequence>MAEAGLESRSPHPSPVFYPLDNTAFLSTISQLLCFTLQTYHHGKVPDNLLDSHPFGCDVERRFLFQKRSSRMGRTRMVTCWMAMLLLVLCSNITLCRRGSSSKKASQNKSPPPVNKPSPPTKKEPVKIPGTLCYTGQLLDIKLEPEEAKYYTDNFKKFPDCIYYPRCFQSLEPNATKDTLVSECFNVTVSLTENKLDLPEGKNATSVYSRVMWQVISHLCAMEFCCQPCSLALSIHGSFGWLAMLCLGSFISLTMQ</sequence>
<keyword evidence="15" id="KW-1133">Transmembrane helix</keyword>
<keyword evidence="18" id="KW-1185">Reference proteome</keyword>
<dbReference type="Pfam" id="PF00377">
    <property type="entry name" value="Prion"/>
    <property type="match status" value="1"/>
</dbReference>
<evidence type="ECO:0000256" key="9">
    <source>
        <dbReference type="ARBA" id="ARBA00023087"/>
    </source>
</evidence>